<gene>
    <name evidence="2" type="ORF">CEXT_395651</name>
</gene>
<organism evidence="2 3">
    <name type="scientific">Caerostris extrusa</name>
    <name type="common">Bark spider</name>
    <name type="synonym">Caerostris bankana</name>
    <dbReference type="NCBI Taxonomy" id="172846"/>
    <lineage>
        <taxon>Eukaryota</taxon>
        <taxon>Metazoa</taxon>
        <taxon>Ecdysozoa</taxon>
        <taxon>Arthropoda</taxon>
        <taxon>Chelicerata</taxon>
        <taxon>Arachnida</taxon>
        <taxon>Araneae</taxon>
        <taxon>Araneomorphae</taxon>
        <taxon>Entelegynae</taxon>
        <taxon>Araneoidea</taxon>
        <taxon>Araneidae</taxon>
        <taxon>Caerostris</taxon>
    </lineage>
</organism>
<proteinExistence type="predicted"/>
<name>A0AAV4Y7J1_CAEEX</name>
<evidence type="ECO:0000313" key="3">
    <source>
        <dbReference type="Proteomes" id="UP001054945"/>
    </source>
</evidence>
<reference evidence="2 3" key="1">
    <citation type="submission" date="2021-06" db="EMBL/GenBank/DDBJ databases">
        <title>Caerostris extrusa draft genome.</title>
        <authorList>
            <person name="Kono N."/>
            <person name="Arakawa K."/>
        </authorList>
    </citation>
    <scope>NUCLEOTIDE SEQUENCE [LARGE SCALE GENOMIC DNA]</scope>
</reference>
<feature type="compositionally biased region" description="Basic and acidic residues" evidence="1">
    <location>
        <begin position="78"/>
        <end position="92"/>
    </location>
</feature>
<evidence type="ECO:0000313" key="2">
    <source>
        <dbReference type="EMBL" id="GIZ03328.1"/>
    </source>
</evidence>
<protein>
    <submittedName>
        <fullName evidence="2">Uncharacterized protein</fullName>
    </submittedName>
</protein>
<dbReference type="EMBL" id="BPLR01018933">
    <property type="protein sequence ID" value="GIZ03328.1"/>
    <property type="molecule type" value="Genomic_DNA"/>
</dbReference>
<accession>A0AAV4Y7J1</accession>
<feature type="region of interest" description="Disordered" evidence="1">
    <location>
        <begin position="1"/>
        <end position="26"/>
    </location>
</feature>
<evidence type="ECO:0000256" key="1">
    <source>
        <dbReference type="SAM" id="MobiDB-lite"/>
    </source>
</evidence>
<comment type="caution">
    <text evidence="2">The sequence shown here is derived from an EMBL/GenBank/DDBJ whole genome shotgun (WGS) entry which is preliminary data.</text>
</comment>
<feature type="region of interest" description="Disordered" evidence="1">
    <location>
        <begin position="78"/>
        <end position="113"/>
    </location>
</feature>
<sequence>MDIHLTNYELEDSTDSEEEFNDGYDENLMGGDEDEIRLMQLTEREREQELFYRYERRECLKIRFEIWKKLKRKRAMHQQETKHTFSMKNDKNMKKKKKKKSVTNINHENLKHI</sequence>
<dbReference type="AlphaFoldDB" id="A0AAV4Y7J1"/>
<feature type="compositionally biased region" description="Acidic residues" evidence="1">
    <location>
        <begin position="9"/>
        <end position="26"/>
    </location>
</feature>
<dbReference type="Proteomes" id="UP001054945">
    <property type="component" value="Unassembled WGS sequence"/>
</dbReference>
<keyword evidence="3" id="KW-1185">Reference proteome</keyword>